<protein>
    <submittedName>
        <fullName evidence="4">Glycosyl hydrolase family 65</fullName>
    </submittedName>
</protein>
<feature type="domain" description="Glycosyl hydrolase family 95 N-terminal" evidence="2">
    <location>
        <begin position="10"/>
        <end position="241"/>
    </location>
</feature>
<feature type="domain" description="Glycosyl hydrolase family 95 catalytic" evidence="3">
    <location>
        <begin position="251"/>
        <end position="643"/>
    </location>
</feature>
<dbReference type="Pfam" id="PF22124">
    <property type="entry name" value="Glyco_hydro_95_cat"/>
    <property type="match status" value="1"/>
</dbReference>
<dbReference type="AlphaFoldDB" id="A0A2T0W5N8"/>
<accession>A0A2T0W5N8</accession>
<dbReference type="OrthoDB" id="9802600at2"/>
<organism evidence="4 5">
    <name type="scientific">Alkalibacterium olivapovliticus</name>
    <dbReference type="NCBI Taxonomy" id="99907"/>
    <lineage>
        <taxon>Bacteria</taxon>
        <taxon>Bacillati</taxon>
        <taxon>Bacillota</taxon>
        <taxon>Bacilli</taxon>
        <taxon>Lactobacillales</taxon>
        <taxon>Carnobacteriaceae</taxon>
        <taxon>Alkalibacterium</taxon>
    </lineage>
</organism>
<dbReference type="SUPFAM" id="SSF48208">
    <property type="entry name" value="Six-hairpin glycosidases"/>
    <property type="match status" value="1"/>
</dbReference>
<dbReference type="GO" id="GO:0004560">
    <property type="term" value="F:alpha-L-fucosidase activity"/>
    <property type="evidence" value="ECO:0007669"/>
    <property type="project" value="TreeGrafter"/>
</dbReference>
<feature type="coiled-coil region" evidence="1">
    <location>
        <begin position="266"/>
        <end position="293"/>
    </location>
</feature>
<evidence type="ECO:0000259" key="2">
    <source>
        <dbReference type="Pfam" id="PF14498"/>
    </source>
</evidence>
<evidence type="ECO:0000313" key="4">
    <source>
        <dbReference type="EMBL" id="PRY81358.1"/>
    </source>
</evidence>
<reference evidence="4 5" key="1">
    <citation type="submission" date="2018-03" db="EMBL/GenBank/DDBJ databases">
        <title>Genomic Encyclopedia of Archaeal and Bacterial Type Strains, Phase II (KMG-II): from individual species to whole genera.</title>
        <authorList>
            <person name="Goeker M."/>
        </authorList>
    </citation>
    <scope>NUCLEOTIDE SEQUENCE [LARGE SCALE GENOMIC DNA]</scope>
    <source>
        <strain evidence="4 5">DSM 13175</strain>
    </source>
</reference>
<dbReference type="Gene3D" id="1.50.10.10">
    <property type="match status" value="1"/>
</dbReference>
<dbReference type="InterPro" id="IPR054363">
    <property type="entry name" value="GH95_cat"/>
</dbReference>
<dbReference type="InterPro" id="IPR008928">
    <property type="entry name" value="6-hairpin_glycosidase_sf"/>
</dbReference>
<dbReference type="PANTHER" id="PTHR31084">
    <property type="entry name" value="ALPHA-L-FUCOSIDASE 2"/>
    <property type="match status" value="1"/>
</dbReference>
<name>A0A2T0W5N8_9LACT</name>
<dbReference type="Proteomes" id="UP000238205">
    <property type="component" value="Unassembled WGS sequence"/>
</dbReference>
<proteinExistence type="predicted"/>
<keyword evidence="5" id="KW-1185">Reference proteome</keyword>
<keyword evidence="4" id="KW-0378">Hydrolase</keyword>
<dbReference type="Pfam" id="PF14498">
    <property type="entry name" value="Glyco_hyd_65N_2"/>
    <property type="match status" value="1"/>
</dbReference>
<keyword evidence="1" id="KW-0175">Coiled coil</keyword>
<gene>
    <name evidence="4" type="ORF">CLV38_1186</name>
</gene>
<dbReference type="GO" id="GO:0005975">
    <property type="term" value="P:carbohydrate metabolic process"/>
    <property type="evidence" value="ECO:0007669"/>
    <property type="project" value="InterPro"/>
</dbReference>
<dbReference type="EMBL" id="PVTO01000018">
    <property type="protein sequence ID" value="PRY81358.1"/>
    <property type="molecule type" value="Genomic_DNA"/>
</dbReference>
<dbReference type="InterPro" id="IPR027414">
    <property type="entry name" value="GH95_N_dom"/>
</dbReference>
<evidence type="ECO:0000259" key="3">
    <source>
        <dbReference type="Pfam" id="PF22124"/>
    </source>
</evidence>
<comment type="caution">
    <text evidence="4">The sequence shown here is derived from an EMBL/GenBank/DDBJ whole genome shotgun (WGS) entry which is preliminary data.</text>
</comment>
<evidence type="ECO:0000313" key="5">
    <source>
        <dbReference type="Proteomes" id="UP000238205"/>
    </source>
</evidence>
<sequence length="746" mass="85266">MDYRPNKGVWSNHPSSKWEDGYFIGNGETGGIVFGGAESFKVILNHHSLYLKTNKMNDIPDMSAYLEELRDIIKVDGYQAGINYFEMKAMDLGYKGLTMSDLYHPAAEIAFRFDNLSISPQTDFTRALDFEKGLILDSFLTNQGQRISKKAFISKKSDALYLELSSSESFSLNFTVEDFEQSELDQQTVHISENEIQEVFTYIDGSNYVVTVKWMSNGREKINNNTISVSEATSLRLCLSVSRCDSSLEEFDEIEGTHISDHSTVYNQVSLQIADKEESVQSYEELISRLETENTIPLGLYERFYDASRYFIQSMSGPAVPNLQGIWSGDFRPAWSGDFTFDTNVQLAIASQASLGLFDQLQGLFEKVNLYKDDFRENAQKYYGCRGFLVPVHASTRALHVHWNKEWPLIFWTSGAGWLGFFYNEYYDYTLDKVFLKNTAIPFYIETLQFYEDFVQYEEGVALFRPSYSAENGMGDNATMDIAVVKATLAYLKKAYTVLEYTLPKTYKVFENALPEYMIDSEGVLKEWIDESAKENPNHRHFSNLYPVFQTKEITVDQPDLWKASHKAFDKRLEAWLMSSDGDTSSSHGRMHAAMCAVALERPNDVEKAIGELIRNRSFFPSFASSHYNHQNVFNLDANGSFPKIVHDALMYTEKSGVLTLFKAVPYWLQSGTLKGIRLPNQVTVNHFSWDLNKGTFSLSLTSEQPTVIDVVLSNDWVFKDKQDEVIRMPLNETDRCIQEVLISRS</sequence>
<evidence type="ECO:0000256" key="1">
    <source>
        <dbReference type="SAM" id="Coils"/>
    </source>
</evidence>
<dbReference type="RefSeq" id="WP_106194440.1">
    <property type="nucleotide sequence ID" value="NZ_PVTO01000018.1"/>
</dbReference>
<dbReference type="InterPro" id="IPR012341">
    <property type="entry name" value="6hp_glycosidase-like_sf"/>
</dbReference>
<dbReference type="PANTHER" id="PTHR31084:SF0">
    <property type="entry name" value="ALPHA-L-FUCOSIDASE 2"/>
    <property type="match status" value="1"/>
</dbReference>